<evidence type="ECO:0000313" key="1">
    <source>
        <dbReference type="EMBL" id="KGN84382.1"/>
    </source>
</evidence>
<reference evidence="1 2" key="1">
    <citation type="submission" date="2014-08" db="EMBL/GenBank/DDBJ databases">
        <title>Porphyromonas gulae strain:COT-052_OH1451 Genome sequencing.</title>
        <authorList>
            <person name="Wallis C."/>
            <person name="Deusch O."/>
            <person name="O'Flynn C."/>
            <person name="Davis I."/>
            <person name="Jospin G."/>
            <person name="Darling A.E."/>
            <person name="Coil D.A."/>
            <person name="Alexiev A."/>
            <person name="Horsfall A."/>
            <person name="Kirkwood N."/>
            <person name="Harris S."/>
            <person name="Eisen J.A."/>
        </authorList>
    </citation>
    <scope>NUCLEOTIDE SEQUENCE [LARGE SCALE GENOMIC DNA]</scope>
    <source>
        <strain evidence="2">COT-052 OH1451</strain>
    </source>
</reference>
<sequence length="95" mass="10300">MAWNGSAWVEYEGTATSLNSVEAAPSRLAARYSDGMLHLENLIVGQAIRVYGMNGRLAFETMATSGSMTISCGMRLGFYLISNGPDRTDKLFIGE</sequence>
<gene>
    <name evidence="1" type="ORF">HR08_08995</name>
</gene>
<proteinExistence type="predicted"/>
<accession>A0A0A2F2Y2</accession>
<dbReference type="EMBL" id="JRAI01000072">
    <property type="protein sequence ID" value="KGN84382.1"/>
    <property type="molecule type" value="Genomic_DNA"/>
</dbReference>
<comment type="caution">
    <text evidence="1">The sequence shown here is derived from an EMBL/GenBank/DDBJ whole genome shotgun (WGS) entry which is preliminary data.</text>
</comment>
<evidence type="ECO:0008006" key="3">
    <source>
        <dbReference type="Google" id="ProtNLM"/>
    </source>
</evidence>
<name>A0A0A2F2Y2_9PORP</name>
<dbReference type="RefSeq" id="WP_039421855.1">
    <property type="nucleotide sequence ID" value="NZ_CALUCC010000042.1"/>
</dbReference>
<evidence type="ECO:0000313" key="2">
    <source>
        <dbReference type="Proteomes" id="UP000030130"/>
    </source>
</evidence>
<organism evidence="1 2">
    <name type="scientific">Porphyromonas gulae</name>
    <dbReference type="NCBI Taxonomy" id="111105"/>
    <lineage>
        <taxon>Bacteria</taxon>
        <taxon>Pseudomonadati</taxon>
        <taxon>Bacteroidota</taxon>
        <taxon>Bacteroidia</taxon>
        <taxon>Bacteroidales</taxon>
        <taxon>Porphyromonadaceae</taxon>
        <taxon>Porphyromonas</taxon>
    </lineage>
</organism>
<protein>
    <recommendedName>
        <fullName evidence="3">Secretion protein</fullName>
    </recommendedName>
</protein>
<dbReference type="AlphaFoldDB" id="A0A0A2F2Y2"/>
<dbReference type="Proteomes" id="UP000030130">
    <property type="component" value="Unassembled WGS sequence"/>
</dbReference>